<protein>
    <recommendedName>
        <fullName evidence="4">C2H2-type domain-containing protein</fullName>
    </recommendedName>
</protein>
<dbReference type="InParanoid" id="G7DW18"/>
<dbReference type="InterPro" id="IPR039327">
    <property type="entry name" value="CON7-like"/>
</dbReference>
<dbReference type="PROSITE" id="PS50157">
    <property type="entry name" value="ZINC_FINGER_C2H2_2"/>
    <property type="match status" value="1"/>
</dbReference>
<feature type="domain" description="C2H2-type" evidence="4">
    <location>
        <begin position="1655"/>
        <end position="1686"/>
    </location>
</feature>
<dbReference type="HOGENOM" id="CLU_238420_0_0_1"/>
<feature type="compositionally biased region" description="Low complexity" evidence="3">
    <location>
        <begin position="1294"/>
        <end position="1306"/>
    </location>
</feature>
<organism evidence="5 6">
    <name type="scientific">Mixia osmundae (strain CBS 9802 / IAM 14324 / JCM 22182 / KY 12970)</name>
    <dbReference type="NCBI Taxonomy" id="764103"/>
    <lineage>
        <taxon>Eukaryota</taxon>
        <taxon>Fungi</taxon>
        <taxon>Dikarya</taxon>
        <taxon>Basidiomycota</taxon>
        <taxon>Pucciniomycotina</taxon>
        <taxon>Mixiomycetes</taxon>
        <taxon>Mixiales</taxon>
        <taxon>Mixiaceae</taxon>
        <taxon>Mixia</taxon>
    </lineage>
</organism>
<evidence type="ECO:0000313" key="6">
    <source>
        <dbReference type="Proteomes" id="UP000009131"/>
    </source>
</evidence>
<sequence length="1787" mass="189322">MVVTRRQASLSRAGSVLYPEEEEEKPGMTQPVNTARPNPVESTHTRQNQVNSVDDAPRATQASFTPGSTEIKFYDEEYKKLQRGKSSAKPSRSGPDVRSKRRNGWLSGWLAKGTALYLLAAYALVCSNDPNSTHSVCRGFNGAEHHASAALKKLKPHLSPYLAHADPYLDRLQPYTDRAEQFVKPINDAYETHVHPRVLKLFSHTHQTARPWFNHAHKQYKSNLHPTVSKYQKLAAEVYELNIDPHVNTASSMAKQYSDQAYSVVSPAYTSATNVVRKSVPVAQQYVSAAQPHIVKTYETTRDTYTTHVHPLVIDLSRHSGSFLQSKILPWLRRFHSLYIKPQTDKIYAKVFEYKTAKVASDVAADAEEEIKLFEEVSDSDEDEETVLLELKQDVSHDAEGLADGAVDADAIIPDTATPVPAQDPAVSEKRHKVESALATYEKEIDQLALRERNLLIQRLTALRNSASSDIPARFEPRLREIQDDATGYLSKLAKYFSKLTDAAAKEDVDSAVADAQTIVTKALSKISRRSDSIAEEIDEYRRTQTQLEVSAVDKAFKGIQTLVATAQEEAGHSLTWLEDVTAVDWTRYHALGESEKKWAADFRALQSGQKSDPALSKAPNTISTLAELQSELDTIVETFETRLKASRSVGISAIKGEGVVNRAKGAAAAVSSVYAEATAAVVSAAGGAITTPAASGYSASAESVYSDLADTATSLLSKVADAAPTAVVAGVVADIYESASSVLVAGTAAASSQVYPNQGYVASASSQAHQAYRSVQSAVGLEPSPEGLTEHASSVYNAAASAAAAIIPTDVQGSAASVASVASASLSSVANYGQASAASAASVLSASGASAVSVASVSAASIASLASASASSAASAASAAITSRVIPQQGYVAAVSSQAHEAIRSAQRAAGIEPSPEGIVEHATSAYKAASSAAGSAAGDAQATLVSIASSLSKSLPGVPDVNSAQASVSSVVSVAQASGASLAAAAQSSGVSAASVASASISSAASVASASAVSAASSLSKSAPSLPSVDVAKSASSVYSAASASVVSAASAASSSLPSIDAQNVYREAQKVVGIKPSPQGIVESVKSVASSAYEAVPSADAAQAIHEATRAASRAVGATPTPENIQEHATSVLAAAEDALASASSAAAQAAEQAAQAIRRNYNRVEFSLLPRVLELSPSLASALSSSQGLSSSSDAAGSQQGSLSTRQQQHPVSTSSLVEFHSTAWRGFVLQDWLSTPQLARLLRSLAPAPAPARARCSTGSLVQDKHLDIAAYPESSAFLDHRPLTASSLSTSRHSLLTPPSHQQKLAHTPSSSHRPSTAPQTRPWGSQASFDPPRRTAMPSLINEEEHTFSPALSNTPTSATDLQGSPQQILVNHSSDLLHSPLAVSPNDDVASGLEEAYRSPAQEGGDPTTASSAQQAFVSPQHPTVVPNMPLWAAHQLPLGMNVRNTRPMTAPSYASAPYFGAPGYESEQLGSYETFGAPPFGAHHQPYNISHAQHPSTSMAGYTLVSSGQAEDPSSLFQHNIDSFALQEADDRMDQLRFRKFSVPDLSESSFAHHPSSLVGTPSRAILYRTEYPRPDTATTYMSEADSSRPNTGMDTFSPFGGMQSFSPFHNPQMPYDRQQHFGFGQILGAHRKRARRRFDEIERLYDCNYPGCTKAYGTLNHLNAHISMQKHGPKRGPQEFKDIRKEWRARKKAEESRSKQRQKAGGHQGHDMEASGRNGIIENSYYRPMTAPSLPNRRPSLPMTNTASFAPVAFETIDENATLGHGYAAEQTFSPYN</sequence>
<dbReference type="eggNOG" id="ENOG502S48N">
    <property type="taxonomic scope" value="Eukaryota"/>
</dbReference>
<dbReference type="Proteomes" id="UP000009131">
    <property type="component" value="Unassembled WGS sequence"/>
</dbReference>
<dbReference type="STRING" id="764103.G7DW18"/>
<keyword evidence="1" id="KW-0479">Metal-binding</keyword>
<feature type="region of interest" description="Disordered" evidence="3">
    <location>
        <begin position="1697"/>
        <end position="1727"/>
    </location>
</feature>
<feature type="region of interest" description="Disordered" evidence="3">
    <location>
        <begin position="1"/>
        <end position="66"/>
    </location>
</feature>
<accession>G7DW18</accession>
<evidence type="ECO:0000259" key="4">
    <source>
        <dbReference type="PROSITE" id="PS50157"/>
    </source>
</evidence>
<feature type="compositionally biased region" description="Polar residues" evidence="3">
    <location>
        <begin position="1307"/>
        <end position="1335"/>
    </location>
</feature>
<evidence type="ECO:0000256" key="1">
    <source>
        <dbReference type="PROSITE-ProRule" id="PRU00042"/>
    </source>
</evidence>
<evidence type="ECO:0000313" key="5">
    <source>
        <dbReference type="EMBL" id="GAA94824.1"/>
    </source>
</evidence>
<dbReference type="GO" id="GO:0008270">
    <property type="term" value="F:zinc ion binding"/>
    <property type="evidence" value="ECO:0007669"/>
    <property type="project" value="UniProtKB-KW"/>
</dbReference>
<evidence type="ECO:0000256" key="2">
    <source>
        <dbReference type="SAM" id="Coils"/>
    </source>
</evidence>
<feature type="region of interest" description="Disordered" evidence="3">
    <location>
        <begin position="1294"/>
        <end position="1342"/>
    </location>
</feature>
<feature type="compositionally biased region" description="Basic and acidic residues" evidence="3">
    <location>
        <begin position="1697"/>
        <end position="1708"/>
    </location>
</feature>
<comment type="caution">
    <text evidence="5">The sequence shown here is derived from an EMBL/GenBank/DDBJ whole genome shotgun (WGS) entry which is preliminary data.</text>
</comment>
<dbReference type="OrthoDB" id="1939603at2759"/>
<dbReference type="PANTHER" id="PTHR36167">
    <property type="entry name" value="C2H2 FINGER DOMAIN TRANSCRIPTION FACTOR (EUROFUNG)-RELATED"/>
    <property type="match status" value="1"/>
</dbReference>
<keyword evidence="1" id="KW-0863">Zinc-finger</keyword>
<proteinExistence type="predicted"/>
<feature type="region of interest" description="Disordered" evidence="3">
    <location>
        <begin position="81"/>
        <end position="100"/>
    </location>
</feature>
<dbReference type="GO" id="GO:0006355">
    <property type="term" value="P:regulation of DNA-templated transcription"/>
    <property type="evidence" value="ECO:0007669"/>
    <property type="project" value="InterPro"/>
</dbReference>
<dbReference type="PROSITE" id="PS00028">
    <property type="entry name" value="ZINC_FINGER_C2H2_1"/>
    <property type="match status" value="1"/>
</dbReference>
<reference evidence="5 6" key="2">
    <citation type="journal article" date="2012" name="Open Biol.">
        <title>Characteristics of nucleosomes and linker DNA regions on the genome of the basidiomycete Mixia osmundae revealed by mono- and dinucleosome mapping.</title>
        <authorList>
            <person name="Nishida H."/>
            <person name="Kondo S."/>
            <person name="Matsumoto T."/>
            <person name="Suzuki Y."/>
            <person name="Yoshikawa H."/>
            <person name="Taylor T.D."/>
            <person name="Sugiyama J."/>
        </authorList>
    </citation>
    <scope>NUCLEOTIDE SEQUENCE [LARGE SCALE GENOMIC DNA]</scope>
    <source>
        <strain evidence="6">CBS 9802 / IAM 14324 / JCM 22182 / KY 12970</strain>
    </source>
</reference>
<dbReference type="EMBL" id="BABT02000047">
    <property type="protein sequence ID" value="GAA94824.1"/>
    <property type="molecule type" value="Genomic_DNA"/>
</dbReference>
<feature type="compositionally biased region" description="Polar residues" evidence="3">
    <location>
        <begin position="30"/>
        <end position="52"/>
    </location>
</feature>
<feature type="coiled-coil region" evidence="2">
    <location>
        <begin position="431"/>
        <end position="458"/>
    </location>
</feature>
<dbReference type="InterPro" id="IPR013087">
    <property type="entry name" value="Znf_C2H2_type"/>
</dbReference>
<keyword evidence="2" id="KW-0175">Coiled coil</keyword>
<dbReference type="PANTHER" id="PTHR36167:SF3">
    <property type="entry name" value="C2H2 FINGER DOMAIN TRANSCRIPTION FACTOR (EUROFUNG)-RELATED"/>
    <property type="match status" value="1"/>
</dbReference>
<gene>
    <name evidence="5" type="primary">Mo01478</name>
    <name evidence="5" type="ORF">E5Q_01478</name>
</gene>
<feature type="compositionally biased region" description="Low complexity" evidence="3">
    <location>
        <begin position="1190"/>
        <end position="1208"/>
    </location>
</feature>
<name>G7DW18_MIXOS</name>
<reference evidence="5 6" key="1">
    <citation type="journal article" date="2011" name="J. Gen. Appl. Microbiol.">
        <title>Draft genome sequencing of the enigmatic basidiomycete Mixia osmundae.</title>
        <authorList>
            <person name="Nishida H."/>
            <person name="Nagatsuka Y."/>
            <person name="Sugiyama J."/>
        </authorList>
    </citation>
    <scope>NUCLEOTIDE SEQUENCE [LARGE SCALE GENOMIC DNA]</scope>
    <source>
        <strain evidence="6">CBS 9802 / IAM 14324 / JCM 22182 / KY 12970</strain>
    </source>
</reference>
<feature type="compositionally biased region" description="Polar residues" evidence="3">
    <location>
        <begin position="1"/>
        <end position="12"/>
    </location>
</feature>
<keyword evidence="6" id="KW-1185">Reference proteome</keyword>
<feature type="region of interest" description="Disordered" evidence="3">
    <location>
        <begin position="1190"/>
        <end position="1214"/>
    </location>
</feature>
<evidence type="ECO:0000256" key="3">
    <source>
        <dbReference type="SAM" id="MobiDB-lite"/>
    </source>
</evidence>
<keyword evidence="1" id="KW-0862">Zinc</keyword>